<dbReference type="Pfam" id="PF01734">
    <property type="entry name" value="Patatin"/>
    <property type="match status" value="1"/>
</dbReference>
<protein>
    <recommendedName>
        <fullName evidence="5">PNPLA domain-containing protein</fullName>
    </recommendedName>
</protein>
<dbReference type="InterPro" id="IPR002641">
    <property type="entry name" value="PNPLA_dom"/>
</dbReference>
<keyword evidence="1 4" id="KW-0378">Hydrolase</keyword>
<keyword evidence="2 4" id="KW-0442">Lipid degradation</keyword>
<feature type="short sequence motif" description="GXSXG" evidence="4">
    <location>
        <begin position="69"/>
        <end position="73"/>
    </location>
</feature>
<dbReference type="InterPro" id="IPR016035">
    <property type="entry name" value="Acyl_Trfase/lysoPLipase"/>
</dbReference>
<dbReference type="Pfam" id="PF19890">
    <property type="entry name" value="DUF6363"/>
    <property type="match status" value="1"/>
</dbReference>
<feature type="short sequence motif" description="GXGXXG" evidence="4">
    <location>
        <begin position="42"/>
        <end position="47"/>
    </location>
</feature>
<dbReference type="GO" id="GO:0016042">
    <property type="term" value="P:lipid catabolic process"/>
    <property type="evidence" value="ECO:0007669"/>
    <property type="project" value="UniProtKB-UniRule"/>
</dbReference>
<reference evidence="6" key="1">
    <citation type="submission" date="2019-11" db="EMBL/GenBank/DDBJ databases">
        <authorList>
            <person name="Feng L."/>
        </authorList>
    </citation>
    <scope>NUCLEOTIDE SEQUENCE</scope>
    <source>
        <strain evidence="6">BintestinalisLFYP9</strain>
    </source>
</reference>
<feature type="short sequence motif" description="DGA/G" evidence="4">
    <location>
        <begin position="192"/>
        <end position="194"/>
    </location>
</feature>
<evidence type="ECO:0000256" key="4">
    <source>
        <dbReference type="PROSITE-ProRule" id="PRU01161"/>
    </source>
</evidence>
<dbReference type="CDD" id="cd07208">
    <property type="entry name" value="Pat_hypo_Ecoli_yjju_like"/>
    <property type="match status" value="1"/>
</dbReference>
<dbReference type="SUPFAM" id="SSF52151">
    <property type="entry name" value="FabD/lysophospholipase-like"/>
    <property type="match status" value="1"/>
</dbReference>
<gene>
    <name evidence="6" type="ORF">BILFYP9_02606</name>
</gene>
<accession>A0A6N2VI32</accession>
<dbReference type="PANTHER" id="PTHR14226:SF25">
    <property type="entry name" value="PHOSPHOESTERASE"/>
    <property type="match status" value="1"/>
</dbReference>
<evidence type="ECO:0000259" key="5">
    <source>
        <dbReference type="PROSITE" id="PS51635"/>
    </source>
</evidence>
<dbReference type="GO" id="GO:0016787">
    <property type="term" value="F:hydrolase activity"/>
    <property type="evidence" value="ECO:0007669"/>
    <property type="project" value="UniProtKB-UniRule"/>
</dbReference>
<dbReference type="AlphaFoldDB" id="A0A6N2VI32"/>
<feature type="domain" description="PNPLA" evidence="5">
    <location>
        <begin position="38"/>
        <end position="205"/>
    </location>
</feature>
<dbReference type="InterPro" id="IPR050301">
    <property type="entry name" value="NTE"/>
</dbReference>
<dbReference type="PANTHER" id="PTHR14226">
    <property type="entry name" value="NEUROPATHY TARGET ESTERASE/SWISS CHEESE D.MELANOGASTER"/>
    <property type="match status" value="1"/>
</dbReference>
<name>A0A6N2VI32_9BACE</name>
<evidence type="ECO:0000256" key="1">
    <source>
        <dbReference type="ARBA" id="ARBA00022801"/>
    </source>
</evidence>
<feature type="active site" description="Proton acceptor" evidence="4">
    <location>
        <position position="192"/>
    </location>
</feature>
<keyword evidence="3 4" id="KW-0443">Lipid metabolism</keyword>
<proteinExistence type="predicted"/>
<organism evidence="6">
    <name type="scientific">Bacteroides intestinalis</name>
    <dbReference type="NCBI Taxonomy" id="329854"/>
    <lineage>
        <taxon>Bacteria</taxon>
        <taxon>Pseudomonadati</taxon>
        <taxon>Bacteroidota</taxon>
        <taxon>Bacteroidia</taxon>
        <taxon>Bacteroidales</taxon>
        <taxon>Bacteroidaceae</taxon>
        <taxon>Bacteroides</taxon>
    </lineage>
</organism>
<evidence type="ECO:0000313" key="6">
    <source>
        <dbReference type="EMBL" id="VYT29163.1"/>
    </source>
</evidence>
<dbReference type="EMBL" id="CACRSU010000028">
    <property type="protein sequence ID" value="VYT29163.1"/>
    <property type="molecule type" value="Genomic_DNA"/>
</dbReference>
<dbReference type="Gene3D" id="3.40.1090.10">
    <property type="entry name" value="Cytosolic phospholipase A2 catalytic domain"/>
    <property type="match status" value="2"/>
</dbReference>
<evidence type="ECO:0000256" key="2">
    <source>
        <dbReference type="ARBA" id="ARBA00022963"/>
    </source>
</evidence>
<dbReference type="PROSITE" id="PS51635">
    <property type="entry name" value="PNPLA"/>
    <property type="match status" value="1"/>
</dbReference>
<dbReference type="InterPro" id="IPR045943">
    <property type="entry name" value="DUF6363"/>
</dbReference>
<evidence type="ECO:0000256" key="3">
    <source>
        <dbReference type="ARBA" id="ARBA00023098"/>
    </source>
</evidence>
<sequence length="307" mass="35785">MDCYWHKDREISETKAIFEAFYQIIMEKKIHINPKTGLVLEGGGMRGVFTCGVLDSFMDRGIRFPYTIGVSAGACNGLSYMSGQRGRAKYSNIDLLEKYQYIGLKYLLKKRNIMDFDLLFQEFPEHILPYDYESYFSSPERYEMVTTNCVTGEANYFEEKQDKKRVIDIVRASSSLPFVCPIAYVDDVPMLDGGIVDSIPLMRARNEGFTHNVVVLTRNRGYRKEAKDIHIPSFFYRKYPKMREALSCRCRVYNEQLEMVERMEEAGEITVIRPQKPVMVDRIERDIQKLTDLYEEGYACAAKYDFQ</sequence>
<feature type="active site" description="Nucleophile" evidence="4">
    <location>
        <position position="71"/>
    </location>
</feature>
<dbReference type="InterPro" id="IPR037483">
    <property type="entry name" value="YjjU-like"/>
</dbReference>